<feature type="region of interest" description="Disordered" evidence="1">
    <location>
        <begin position="74"/>
        <end position="102"/>
    </location>
</feature>
<gene>
    <name evidence="2" type="ORF">CJ030_MR0G005504</name>
</gene>
<dbReference type="Proteomes" id="UP000516437">
    <property type="component" value="Unassembled WGS sequence"/>
</dbReference>
<dbReference type="SUPFAM" id="SSF54160">
    <property type="entry name" value="Chromo domain-like"/>
    <property type="match status" value="1"/>
</dbReference>
<evidence type="ECO:0000313" key="3">
    <source>
        <dbReference type="Proteomes" id="UP000516437"/>
    </source>
</evidence>
<dbReference type="OrthoDB" id="1711459at2759"/>
<keyword evidence="3" id="KW-1185">Reference proteome</keyword>
<dbReference type="EMBL" id="RXIC02000106">
    <property type="protein sequence ID" value="KAB1200955.1"/>
    <property type="molecule type" value="Genomic_DNA"/>
</dbReference>
<sequence>MEPKDFEGGLSNSPRESIDVLDVRSITTRRGTYTQYLVRWPEKPSSEDAWIFGEELKKLDQLLWEDLNSNSKVSSFQEGENDAGASLAPRHNYPEETSNTCISGRGNKATHAYLHRSAPLLERFTKIQSVYNIWLESFTSLVSNALDLISFEDS</sequence>
<comment type="caution">
    <text evidence="2">The sequence shown here is derived from an EMBL/GenBank/DDBJ whole genome shotgun (WGS) entry which is preliminary data.</text>
</comment>
<evidence type="ECO:0000256" key="1">
    <source>
        <dbReference type="SAM" id="MobiDB-lite"/>
    </source>
</evidence>
<accession>A0A6A1UKM3</accession>
<evidence type="ECO:0000313" key="2">
    <source>
        <dbReference type="EMBL" id="KAB1200955.1"/>
    </source>
</evidence>
<name>A0A6A1UKM3_9ROSI</name>
<dbReference type="InterPro" id="IPR016197">
    <property type="entry name" value="Chromo-like_dom_sf"/>
</dbReference>
<dbReference type="AlphaFoldDB" id="A0A6A1UKM3"/>
<organism evidence="2 3">
    <name type="scientific">Morella rubra</name>
    <name type="common">Chinese bayberry</name>
    <dbReference type="NCBI Taxonomy" id="262757"/>
    <lineage>
        <taxon>Eukaryota</taxon>
        <taxon>Viridiplantae</taxon>
        <taxon>Streptophyta</taxon>
        <taxon>Embryophyta</taxon>
        <taxon>Tracheophyta</taxon>
        <taxon>Spermatophyta</taxon>
        <taxon>Magnoliopsida</taxon>
        <taxon>eudicotyledons</taxon>
        <taxon>Gunneridae</taxon>
        <taxon>Pentapetalae</taxon>
        <taxon>rosids</taxon>
        <taxon>fabids</taxon>
        <taxon>Fagales</taxon>
        <taxon>Myricaceae</taxon>
        <taxon>Morella</taxon>
    </lineage>
</organism>
<protein>
    <recommendedName>
        <fullName evidence="4">Chromo domain-containing protein</fullName>
    </recommendedName>
</protein>
<proteinExistence type="predicted"/>
<reference evidence="2 3" key="1">
    <citation type="journal article" date="2019" name="Plant Biotechnol. J.">
        <title>The red bayberry genome and genetic basis of sex determination.</title>
        <authorList>
            <person name="Jia H.M."/>
            <person name="Jia H.J."/>
            <person name="Cai Q.L."/>
            <person name="Wang Y."/>
            <person name="Zhao H.B."/>
            <person name="Yang W.F."/>
            <person name="Wang G.Y."/>
            <person name="Li Y.H."/>
            <person name="Zhan D.L."/>
            <person name="Shen Y.T."/>
            <person name="Niu Q.F."/>
            <person name="Chang L."/>
            <person name="Qiu J."/>
            <person name="Zhao L."/>
            <person name="Xie H.B."/>
            <person name="Fu W.Y."/>
            <person name="Jin J."/>
            <person name="Li X.W."/>
            <person name="Jiao Y."/>
            <person name="Zhou C.C."/>
            <person name="Tu T."/>
            <person name="Chai C.Y."/>
            <person name="Gao J.L."/>
            <person name="Fan L.J."/>
            <person name="van de Weg E."/>
            <person name="Wang J.Y."/>
            <person name="Gao Z.S."/>
        </authorList>
    </citation>
    <scope>NUCLEOTIDE SEQUENCE [LARGE SCALE GENOMIC DNA]</scope>
    <source>
        <tissue evidence="2">Leaves</tissue>
    </source>
</reference>
<evidence type="ECO:0008006" key="4">
    <source>
        <dbReference type="Google" id="ProtNLM"/>
    </source>
</evidence>